<protein>
    <submittedName>
        <fullName evidence="2">Zinc-ribbon domain-containing protein</fullName>
    </submittedName>
</protein>
<comment type="caution">
    <text evidence="2">The sequence shown here is derived from an EMBL/GenBank/DDBJ whole genome shotgun (WGS) entry which is preliminary data.</text>
</comment>
<name>A0ABS1SVT2_9GAMM</name>
<organism evidence="2 3">
    <name type="scientific">Shewanella schlegeliana</name>
    <dbReference type="NCBI Taxonomy" id="190308"/>
    <lineage>
        <taxon>Bacteria</taxon>
        <taxon>Pseudomonadati</taxon>
        <taxon>Pseudomonadota</taxon>
        <taxon>Gammaproteobacteria</taxon>
        <taxon>Alteromonadales</taxon>
        <taxon>Shewanellaceae</taxon>
        <taxon>Shewanella</taxon>
    </lineage>
</organism>
<dbReference type="Proteomes" id="UP000604898">
    <property type="component" value="Unassembled WGS sequence"/>
</dbReference>
<feature type="domain" description="Zinc-ribbon 15" evidence="1">
    <location>
        <begin position="21"/>
        <end position="68"/>
    </location>
</feature>
<dbReference type="InterPro" id="IPR031493">
    <property type="entry name" value="Zinc_ribbon_15"/>
</dbReference>
<keyword evidence="3" id="KW-1185">Reference proteome</keyword>
<evidence type="ECO:0000313" key="2">
    <source>
        <dbReference type="EMBL" id="MBL4912642.1"/>
    </source>
</evidence>
<proteinExistence type="predicted"/>
<dbReference type="EMBL" id="JAESVD010000003">
    <property type="protein sequence ID" value="MBL4912642.1"/>
    <property type="molecule type" value="Genomic_DNA"/>
</dbReference>
<gene>
    <name evidence="2" type="ORF">JMA39_05745</name>
</gene>
<dbReference type="Pfam" id="PF17032">
    <property type="entry name" value="Zn_ribbon_15"/>
    <property type="match status" value="1"/>
</dbReference>
<evidence type="ECO:0000259" key="1">
    <source>
        <dbReference type="Pfam" id="PF17032"/>
    </source>
</evidence>
<reference evidence="2 3" key="1">
    <citation type="submission" date="2021-01" db="EMBL/GenBank/DDBJ databases">
        <title>Genome sequence of Shewanella schlegeliana JCM 11561.</title>
        <authorList>
            <person name="Zhang H."/>
            <person name="Li C."/>
        </authorList>
    </citation>
    <scope>NUCLEOTIDE SEQUENCE [LARGE SCALE GENOMIC DNA]</scope>
    <source>
        <strain evidence="2 3">JCM 11561</strain>
    </source>
</reference>
<evidence type="ECO:0000313" key="3">
    <source>
        <dbReference type="Proteomes" id="UP000604898"/>
    </source>
</evidence>
<accession>A0ABS1SVT2</accession>
<sequence>MLFLIGMDKKYELIEPSITCNCLCCEQETSWRLYKETEWASLFFIPVWRFTPDYLLVCELCRYEVKLARPLGRQLALSGSYDQDLYCSILHSKVEALVAEHQGANRETSKKSRFE</sequence>
<dbReference type="RefSeq" id="WP_202720885.1">
    <property type="nucleotide sequence ID" value="NZ_BPEX01000017.1"/>
</dbReference>